<dbReference type="Proteomes" id="UP000839735">
    <property type="component" value="Unassembled WGS sequence"/>
</dbReference>
<proteinExistence type="predicted"/>
<organism evidence="1">
    <name type="scientific">Salmonella diarizonae</name>
    <dbReference type="NCBI Taxonomy" id="59204"/>
    <lineage>
        <taxon>Bacteria</taxon>
        <taxon>Pseudomonadati</taxon>
        <taxon>Pseudomonadota</taxon>
        <taxon>Gammaproteobacteria</taxon>
        <taxon>Enterobacterales</taxon>
        <taxon>Enterobacteriaceae</taxon>
        <taxon>Salmonella</taxon>
    </lineage>
</organism>
<accession>A0A5Y1YF91</accession>
<reference evidence="1" key="1">
    <citation type="submission" date="2018-08" db="EMBL/GenBank/DDBJ databases">
        <authorList>
            <person name="Ashton P.M."/>
            <person name="Dallman T."/>
            <person name="Nair S."/>
            <person name="De Pinna E."/>
            <person name="Peters T."/>
            <person name="Grant K."/>
        </authorList>
    </citation>
    <scope>NUCLEOTIDE SEQUENCE [LARGE SCALE GENOMIC DNA]</scope>
    <source>
        <strain evidence="1">294779</strain>
    </source>
</reference>
<dbReference type="AlphaFoldDB" id="A0A5Y1YF91"/>
<comment type="caution">
    <text evidence="1">The sequence shown here is derived from an EMBL/GenBank/DDBJ whole genome shotgun (WGS) entry which is preliminary data.</text>
</comment>
<gene>
    <name evidence="1" type="ORF">CTQ69_25105</name>
</gene>
<dbReference type="EMBL" id="AAIBIC010000049">
    <property type="protein sequence ID" value="ECC3917176.1"/>
    <property type="molecule type" value="Genomic_DNA"/>
</dbReference>
<evidence type="ECO:0000313" key="1">
    <source>
        <dbReference type="EMBL" id="ECC3917176.1"/>
    </source>
</evidence>
<protein>
    <submittedName>
        <fullName evidence="1">Uncharacterized protein</fullName>
    </submittedName>
</protein>
<sequence length="94" mass="10966">MNDMVLQAQINVLHSAETQAVQSMLITALQHGFQLNELIMLARKYNTSAAVMEYRCGDCIVSYATTDGYFTRNFDIHYQEAVDFVEQFDIWWYQ</sequence>
<name>A0A5Y1YF91_SALDZ</name>